<keyword evidence="5" id="KW-0547">Nucleotide-binding</keyword>
<evidence type="ECO:0000256" key="2">
    <source>
        <dbReference type="ARBA" id="ARBA00022490"/>
    </source>
</evidence>
<dbReference type="Bgee" id="ENSAMXG00000003417">
    <property type="expression patterns" value="Expressed in mesonephros and 5 other cell types or tissues"/>
</dbReference>
<keyword evidence="3" id="KW-0433">Leucine-rich repeat</keyword>
<evidence type="ECO:0000313" key="8">
    <source>
        <dbReference type="Ensembl" id="ENSAMXP00000003505.2"/>
    </source>
</evidence>
<dbReference type="Pfam" id="PF17776">
    <property type="entry name" value="NLRC4_HD2"/>
    <property type="match status" value="1"/>
</dbReference>
<organism evidence="8 9">
    <name type="scientific">Astyanax mexicanus</name>
    <name type="common">Blind cave fish</name>
    <name type="synonym">Astyanax fasciatus mexicanus</name>
    <dbReference type="NCBI Taxonomy" id="7994"/>
    <lineage>
        <taxon>Eukaryota</taxon>
        <taxon>Metazoa</taxon>
        <taxon>Chordata</taxon>
        <taxon>Craniata</taxon>
        <taxon>Vertebrata</taxon>
        <taxon>Euteleostomi</taxon>
        <taxon>Actinopterygii</taxon>
        <taxon>Neopterygii</taxon>
        <taxon>Teleostei</taxon>
        <taxon>Ostariophysi</taxon>
        <taxon>Characiformes</taxon>
        <taxon>Characoidei</taxon>
        <taxon>Acestrorhamphidae</taxon>
        <taxon>Acestrorhamphinae</taxon>
        <taxon>Astyanax</taxon>
    </lineage>
</organism>
<dbReference type="Pfam" id="PF17779">
    <property type="entry name" value="WHD_NOD2"/>
    <property type="match status" value="1"/>
</dbReference>
<dbReference type="SUPFAM" id="SSF52047">
    <property type="entry name" value="RNI-like"/>
    <property type="match status" value="1"/>
</dbReference>
<feature type="domain" description="NACHT" evidence="7">
    <location>
        <begin position="161"/>
        <end position="296"/>
    </location>
</feature>
<keyword evidence="4" id="KW-0677">Repeat</keyword>
<sequence>MFRLATHTLTEALQRLRHSERNKPSRLRPDQISVALSDPADSYDIMYPNSAYNVCMNFINYSVKCLTFCFYHTPALRETEKKKLKRIISDRYATLYEGTGKRGKHILLNKIYSELYVVEDWRGGVNTDHEVIQMEARPTTHASTDSVIKISEIFHGDFNIKKVLTMGIAGIGKTVSVQKFALDWAEGKSNTDVDFIFIIAFRELNLLKDEEYDLPGLLLHLYPQLKHLKEAGLFDDECKCAFILDGLDELRKPLNFEQKKMSSITEKTTVDVLVTSLITGALLESALVWVTSRPAAADQIPPDYIHRKTEVRGFITDQQKEEYFRKRIQDEEQANRIISHIKKVKTLYIMCYIPVFCWITYTVLQELIKNKKDTKTLLESNRTELLKLAELAFKQLMKGNVMFYEEDLRESRIDVSYSDYSGIFTEIFKEECVLYQRKVYCFVHLSFQEFLAAVHVFHCYEIGNLEELPCLKPQYRQWIKNVTLDELLKGAVDEAVRSKNGYLDLFLRFLLGLSLQTNQRLLQGLLNFKHGSTERTKEYIKKHIKGEEEEDYQSLSTERSINLFLCLFEMNDQSLSRELQEYLNSGQKLSLGQCSPLAYMLLTSDEVLEELDSKKINTSSEGYSRLIPALCNCRKARKICCSFLIFRLTSCHLGVETFESLGSVLKLKNSLIELDLSNNDLQDTGVELLSAGLKSSHCKLQILRSGCSFLASALNSNPSHLKELDLTYNHPGESGEKLLSARLEDPHCTLETLRYEEVLREKIQVCCR</sequence>
<dbReference type="GO" id="GO:0005524">
    <property type="term" value="F:ATP binding"/>
    <property type="evidence" value="ECO:0007669"/>
    <property type="project" value="UniProtKB-KW"/>
</dbReference>
<comment type="subcellular location">
    <subcellularLocation>
        <location evidence="1">Cytoplasm</location>
    </subcellularLocation>
</comment>
<dbReference type="InterPro" id="IPR051261">
    <property type="entry name" value="NLR"/>
</dbReference>
<dbReference type="FunFam" id="3.40.50.300:FF:000210">
    <property type="entry name" value="Si:dkey-16p6.1"/>
    <property type="match status" value="1"/>
</dbReference>
<evidence type="ECO:0000256" key="3">
    <source>
        <dbReference type="ARBA" id="ARBA00022614"/>
    </source>
</evidence>
<dbReference type="InterPro" id="IPR029495">
    <property type="entry name" value="NACHT-assoc"/>
</dbReference>
<dbReference type="InterPro" id="IPR001611">
    <property type="entry name" value="Leu-rich_rpt"/>
</dbReference>
<accession>W5K7E4</accession>
<dbReference type="InterPro" id="IPR041075">
    <property type="entry name" value="NOD1/2_WH"/>
</dbReference>
<dbReference type="GeneTree" id="ENSGT01150000286911"/>
<evidence type="ECO:0000256" key="6">
    <source>
        <dbReference type="ARBA" id="ARBA00022840"/>
    </source>
</evidence>
<dbReference type="Pfam" id="PF14484">
    <property type="entry name" value="FISNA"/>
    <property type="match status" value="1"/>
</dbReference>
<dbReference type="InterPro" id="IPR041267">
    <property type="entry name" value="NLRP_HD2"/>
</dbReference>
<reference evidence="8" key="3">
    <citation type="submission" date="2025-08" db="UniProtKB">
        <authorList>
            <consortium name="Ensembl"/>
        </authorList>
    </citation>
    <scope>IDENTIFICATION</scope>
</reference>
<dbReference type="GO" id="GO:0005737">
    <property type="term" value="C:cytoplasm"/>
    <property type="evidence" value="ECO:0007669"/>
    <property type="project" value="UniProtKB-SubCell"/>
</dbReference>
<reference evidence="8" key="4">
    <citation type="submission" date="2025-09" db="UniProtKB">
        <authorList>
            <consortium name="Ensembl"/>
        </authorList>
    </citation>
    <scope>IDENTIFICATION</scope>
</reference>
<evidence type="ECO:0000256" key="4">
    <source>
        <dbReference type="ARBA" id="ARBA00022737"/>
    </source>
</evidence>
<dbReference type="Pfam" id="PF05729">
    <property type="entry name" value="NACHT"/>
    <property type="match status" value="1"/>
</dbReference>
<dbReference type="SMART" id="SM00368">
    <property type="entry name" value="LRR_RI"/>
    <property type="match status" value="3"/>
</dbReference>
<dbReference type="Pfam" id="PF13516">
    <property type="entry name" value="LRR_6"/>
    <property type="match status" value="1"/>
</dbReference>
<keyword evidence="9" id="KW-1185">Reference proteome</keyword>
<evidence type="ECO:0000313" key="9">
    <source>
        <dbReference type="Proteomes" id="UP000018467"/>
    </source>
</evidence>
<dbReference type="Ensembl" id="ENSAMXT00000003505.2">
    <property type="protein sequence ID" value="ENSAMXP00000003505.2"/>
    <property type="gene ID" value="ENSAMXG00000003417.2"/>
</dbReference>
<dbReference type="InterPro" id="IPR027417">
    <property type="entry name" value="P-loop_NTPase"/>
</dbReference>
<evidence type="ECO:0000259" key="7">
    <source>
        <dbReference type="PROSITE" id="PS50837"/>
    </source>
</evidence>
<evidence type="ECO:0000256" key="1">
    <source>
        <dbReference type="ARBA" id="ARBA00004496"/>
    </source>
</evidence>
<dbReference type="AlphaFoldDB" id="W5K7E4"/>
<keyword evidence="6" id="KW-0067">ATP-binding</keyword>
<dbReference type="HOGENOM" id="CLU_002274_3_2_1"/>
<dbReference type="Gene3D" id="3.40.50.300">
    <property type="entry name" value="P-loop containing nucleotide triphosphate hydrolases"/>
    <property type="match status" value="1"/>
</dbReference>
<name>W5K7E4_ASTMX</name>
<dbReference type="SMART" id="SM01288">
    <property type="entry name" value="FISNA"/>
    <property type="match status" value="1"/>
</dbReference>
<dbReference type="Proteomes" id="UP000018467">
    <property type="component" value="Unassembled WGS sequence"/>
</dbReference>
<proteinExistence type="predicted"/>
<reference evidence="9" key="2">
    <citation type="journal article" date="2014" name="Nat. Commun.">
        <title>The cavefish genome reveals candidate genes for eye loss.</title>
        <authorList>
            <person name="McGaugh S.E."/>
            <person name="Gross J.B."/>
            <person name="Aken B."/>
            <person name="Blin M."/>
            <person name="Borowsky R."/>
            <person name="Chalopin D."/>
            <person name="Hinaux H."/>
            <person name="Jeffery W.R."/>
            <person name="Keene A."/>
            <person name="Ma L."/>
            <person name="Minx P."/>
            <person name="Murphy D."/>
            <person name="O'Quin K.E."/>
            <person name="Retaux S."/>
            <person name="Rohner N."/>
            <person name="Searle S.M."/>
            <person name="Stahl B.A."/>
            <person name="Tabin C."/>
            <person name="Volff J.N."/>
            <person name="Yoshizawa M."/>
            <person name="Warren W.C."/>
        </authorList>
    </citation>
    <scope>NUCLEOTIDE SEQUENCE [LARGE SCALE GENOMIC DNA]</scope>
    <source>
        <strain evidence="9">female</strain>
    </source>
</reference>
<keyword evidence="2" id="KW-0963">Cytoplasm</keyword>
<protein>
    <recommendedName>
        <fullName evidence="7">NACHT domain-containing protein</fullName>
    </recommendedName>
</protein>
<dbReference type="InParanoid" id="W5K7E4"/>
<dbReference type="Gene3D" id="3.80.10.10">
    <property type="entry name" value="Ribonuclease Inhibitor"/>
    <property type="match status" value="1"/>
</dbReference>
<dbReference type="InterPro" id="IPR032675">
    <property type="entry name" value="LRR_dom_sf"/>
</dbReference>
<reference evidence="9" key="1">
    <citation type="submission" date="2013-03" db="EMBL/GenBank/DDBJ databases">
        <authorList>
            <person name="Jeffery W."/>
            <person name="Warren W."/>
            <person name="Wilson R.K."/>
        </authorList>
    </citation>
    <scope>NUCLEOTIDE SEQUENCE</scope>
    <source>
        <strain evidence="9">female</strain>
    </source>
</reference>
<dbReference type="InterPro" id="IPR007111">
    <property type="entry name" value="NACHT_NTPase"/>
</dbReference>
<dbReference type="PANTHER" id="PTHR24106">
    <property type="entry name" value="NACHT, LRR AND CARD DOMAINS-CONTAINING"/>
    <property type="match status" value="1"/>
</dbReference>
<dbReference type="PROSITE" id="PS50837">
    <property type="entry name" value="NACHT"/>
    <property type="match status" value="1"/>
</dbReference>
<evidence type="ECO:0000256" key="5">
    <source>
        <dbReference type="ARBA" id="ARBA00022741"/>
    </source>
</evidence>